<gene>
    <name evidence="1" type="ORF">FBU59_005308</name>
</gene>
<organism evidence="1 2">
    <name type="scientific">Linderina macrospora</name>
    <dbReference type="NCBI Taxonomy" id="4868"/>
    <lineage>
        <taxon>Eukaryota</taxon>
        <taxon>Fungi</taxon>
        <taxon>Fungi incertae sedis</taxon>
        <taxon>Zoopagomycota</taxon>
        <taxon>Kickxellomycotina</taxon>
        <taxon>Kickxellomycetes</taxon>
        <taxon>Kickxellales</taxon>
        <taxon>Kickxellaceae</taxon>
        <taxon>Linderina</taxon>
    </lineage>
</organism>
<accession>A0ACC1J2Y0</accession>
<dbReference type="Proteomes" id="UP001150603">
    <property type="component" value="Unassembled WGS sequence"/>
</dbReference>
<evidence type="ECO:0000313" key="1">
    <source>
        <dbReference type="EMBL" id="KAJ1935677.1"/>
    </source>
</evidence>
<comment type="caution">
    <text evidence="1">The sequence shown here is derived from an EMBL/GenBank/DDBJ whole genome shotgun (WGS) entry which is preliminary data.</text>
</comment>
<evidence type="ECO:0000313" key="2">
    <source>
        <dbReference type="Proteomes" id="UP001150603"/>
    </source>
</evidence>
<protein>
    <submittedName>
        <fullName evidence="1">Uncharacterized protein</fullName>
    </submittedName>
</protein>
<dbReference type="EMBL" id="JANBPW010004158">
    <property type="protein sequence ID" value="KAJ1935677.1"/>
    <property type="molecule type" value="Genomic_DNA"/>
</dbReference>
<sequence>MKRAMKNGKVYIRDDKLLVLDLTTLPSVIAMDARTKQISEFRRPAQLQLLSPQTAHRVYAWDMHGLPERVARGVRIACRCVNFLLSQQKRIQITTPQGEGTLFENEPTADFTFTFFNGIKVTVSRQTGLATVEIPSQQDLPNEILKIPLAASSLDHRKSSDDLSVDLSALDINRHARVPARARGILGHAMEALRKVLGFDSLVRVFETDGSVRAQYRGEIQYPVKLGWDQDVGDLEFVPPGLVRRSSTRPTADRLATTTTTQTAGSSTAVTGSSGAVRQI</sequence>
<feature type="non-terminal residue" evidence="1">
    <location>
        <position position="280"/>
    </location>
</feature>
<reference evidence="1" key="1">
    <citation type="submission" date="2022-07" db="EMBL/GenBank/DDBJ databases">
        <title>Phylogenomic reconstructions and comparative analyses of Kickxellomycotina fungi.</title>
        <authorList>
            <person name="Reynolds N.K."/>
            <person name="Stajich J.E."/>
            <person name="Barry K."/>
            <person name="Grigoriev I.V."/>
            <person name="Crous P."/>
            <person name="Smith M.E."/>
        </authorList>
    </citation>
    <scope>NUCLEOTIDE SEQUENCE</scope>
    <source>
        <strain evidence="1">NRRL 5244</strain>
    </source>
</reference>
<proteinExistence type="predicted"/>
<keyword evidence="2" id="KW-1185">Reference proteome</keyword>
<name>A0ACC1J2Y0_9FUNG</name>